<gene>
    <name evidence="1" type="ORF">rCG_58307</name>
</gene>
<name>A6J3N1_RAT</name>
<evidence type="ECO:0000313" key="2">
    <source>
        <dbReference type="Proteomes" id="UP000234681"/>
    </source>
</evidence>
<organism evidence="1 2">
    <name type="scientific">Rattus norvegicus</name>
    <name type="common">Rat</name>
    <dbReference type="NCBI Taxonomy" id="10116"/>
    <lineage>
        <taxon>Eukaryota</taxon>
        <taxon>Metazoa</taxon>
        <taxon>Chordata</taxon>
        <taxon>Craniata</taxon>
        <taxon>Vertebrata</taxon>
        <taxon>Euteleostomi</taxon>
        <taxon>Mammalia</taxon>
        <taxon>Eutheria</taxon>
        <taxon>Euarchontoglires</taxon>
        <taxon>Glires</taxon>
        <taxon>Rodentia</taxon>
        <taxon>Myomorpha</taxon>
        <taxon>Muroidea</taxon>
        <taxon>Muridae</taxon>
        <taxon>Murinae</taxon>
        <taxon>Rattus</taxon>
    </lineage>
</organism>
<accession>A6J3N1</accession>
<sequence>MYSIHQVKIQHLRQLQFPPLCSCCLSFSLASHIFSTNINLLQKRKIKYHLCFVQLLCPW</sequence>
<reference evidence="2" key="1">
    <citation type="submission" date="2005-09" db="EMBL/GenBank/DDBJ databases">
        <authorList>
            <person name="Mural R.J."/>
            <person name="Li P.W."/>
            <person name="Adams M.D."/>
            <person name="Amanatides P.G."/>
            <person name="Baden-Tillson H."/>
            <person name="Barnstead M."/>
            <person name="Chin S.H."/>
            <person name="Dew I."/>
            <person name="Evans C.A."/>
            <person name="Ferriera S."/>
            <person name="Flanigan M."/>
            <person name="Fosler C."/>
            <person name="Glodek A."/>
            <person name="Gu Z."/>
            <person name="Holt R.A."/>
            <person name="Jennings D."/>
            <person name="Kraft C.L."/>
            <person name="Lu F."/>
            <person name="Nguyen T."/>
            <person name="Nusskern D.R."/>
            <person name="Pfannkoch C.M."/>
            <person name="Sitter C."/>
            <person name="Sutton G.G."/>
            <person name="Venter J.C."/>
            <person name="Wang Z."/>
            <person name="Woodage T."/>
            <person name="Zheng X.H."/>
            <person name="Zhong F."/>
        </authorList>
    </citation>
    <scope>NUCLEOTIDE SEQUENCE [LARGE SCALE GENOMIC DNA]</scope>
    <source>
        <strain>BN</strain>
        <strain evidence="2">Sprague-Dawley</strain>
    </source>
</reference>
<proteinExistence type="predicted"/>
<dbReference type="EMBL" id="CH473975">
    <property type="protein sequence ID" value="EDL95204.1"/>
    <property type="molecule type" value="Genomic_DNA"/>
</dbReference>
<dbReference type="AlphaFoldDB" id="A6J3N1"/>
<evidence type="ECO:0000313" key="1">
    <source>
        <dbReference type="EMBL" id="EDL95204.1"/>
    </source>
</evidence>
<dbReference type="Proteomes" id="UP000234681">
    <property type="component" value="Chromosome 8"/>
</dbReference>
<protein>
    <submittedName>
        <fullName evidence="1">RCG58307</fullName>
    </submittedName>
</protein>